<dbReference type="InterPro" id="IPR002355">
    <property type="entry name" value="Cu_oxidase_Cu_BS"/>
</dbReference>
<evidence type="ECO:0000259" key="7">
    <source>
        <dbReference type="Pfam" id="PF07732"/>
    </source>
</evidence>
<dbReference type="EMBL" id="CAJOBC010008639">
    <property type="protein sequence ID" value="CAF3967036.1"/>
    <property type="molecule type" value="Genomic_DNA"/>
</dbReference>
<dbReference type="EMBL" id="CAJOBA010023783">
    <property type="protein sequence ID" value="CAF3923747.1"/>
    <property type="molecule type" value="Genomic_DNA"/>
</dbReference>
<dbReference type="AlphaFoldDB" id="A0A814WTJ2"/>
<evidence type="ECO:0000313" key="9">
    <source>
        <dbReference type="EMBL" id="CAF1202616.1"/>
    </source>
</evidence>
<sequence>MIIKLILMVAIVQYTIADFNCDTICSKRNQTRTYIFEAKYIKGAPDGYMKSIFTINGEFPGPTIYACVNDTIIVTITNHGLEPTAMHWHGILQQGTLYSDGVPGSTQCASNIGESFTYYFHTTKPGTYWYHSHFGIQYIDGLKGAIVVCDPDDPYKVSYNRSQDDVLQCTDWYHSNATYLYNLYLSNALHGAEPIPESCLINNFGQPPDCHAKKTCGYYRTEIKAGISKRIRVINTSAFAVLMCTIDGHRMRLIEADGTYLNGKTYVNVLTFNAGQRYSFIIDGKTNPKQNYWIRCNMDTPYLNGPSAQPTVRGILVYDTKFGLPPDAQFNDSEHVIQGALARANRFIDQNLVPMKGRCNCPKKSTRKIFLELAFVFSNNGALLPIMNHHAFKAVANTTILSLIQTNISSFPASANVFTIEKGEVIDLYINSEIGQHPMHLHGHVFCVMGIGKVGSGFSDASNVDLNTDNPICRDTASILFEGWMVLRFVADNPGVWMFHCHIDWHLGAGLALQFIESPNAIRKIYGTAQKPVECKMDRK</sequence>
<evidence type="ECO:0000256" key="3">
    <source>
        <dbReference type="ARBA" id="ARBA00023002"/>
    </source>
</evidence>
<gene>
    <name evidence="9" type="ORF">GPM918_LOCUS23800</name>
    <name evidence="8" type="ORF">OVA965_LOCUS20859</name>
    <name evidence="11" type="ORF">SRO942_LOCUS23799</name>
    <name evidence="10" type="ORF">TMI583_LOCUS21368</name>
</gene>
<dbReference type="InterPro" id="IPR001117">
    <property type="entry name" value="Cu-oxidase_2nd"/>
</dbReference>
<dbReference type="EMBL" id="CAJNOQ010008638">
    <property type="protein sequence ID" value="CAF1202616.1"/>
    <property type="molecule type" value="Genomic_DNA"/>
</dbReference>
<comment type="caution">
    <text evidence="9">The sequence shown here is derived from an EMBL/GenBank/DDBJ whole genome shotgun (WGS) entry which is preliminary data.</text>
</comment>
<proteinExistence type="inferred from homology"/>
<dbReference type="InterPro" id="IPR033138">
    <property type="entry name" value="Cu_oxidase_CS"/>
</dbReference>
<dbReference type="Pfam" id="PF07731">
    <property type="entry name" value="Cu-oxidase_2"/>
    <property type="match status" value="1"/>
</dbReference>
<name>A0A814WTJ2_9BILA</name>
<dbReference type="Pfam" id="PF00394">
    <property type="entry name" value="Cu-oxidase"/>
    <property type="match status" value="1"/>
</dbReference>
<dbReference type="InterPro" id="IPR011707">
    <property type="entry name" value="Cu-oxidase-like_N"/>
</dbReference>
<reference evidence="9" key="1">
    <citation type="submission" date="2021-02" db="EMBL/GenBank/DDBJ databases">
        <authorList>
            <person name="Nowell W R."/>
        </authorList>
    </citation>
    <scope>NUCLEOTIDE SEQUENCE</scope>
</reference>
<feature type="domain" description="Plastocyanin-like" evidence="7">
    <location>
        <begin position="39"/>
        <end position="151"/>
    </location>
</feature>
<evidence type="ECO:0000313" key="10">
    <source>
        <dbReference type="EMBL" id="CAF3923747.1"/>
    </source>
</evidence>
<dbReference type="GO" id="GO:0016491">
    <property type="term" value="F:oxidoreductase activity"/>
    <property type="evidence" value="ECO:0007669"/>
    <property type="project" value="UniProtKB-KW"/>
</dbReference>
<evidence type="ECO:0000259" key="6">
    <source>
        <dbReference type="Pfam" id="PF07731"/>
    </source>
</evidence>
<dbReference type="PANTHER" id="PTHR11709">
    <property type="entry name" value="MULTI-COPPER OXIDASE"/>
    <property type="match status" value="1"/>
</dbReference>
<dbReference type="Proteomes" id="UP000681722">
    <property type="component" value="Unassembled WGS sequence"/>
</dbReference>
<evidence type="ECO:0000313" key="11">
    <source>
        <dbReference type="EMBL" id="CAF3967036.1"/>
    </source>
</evidence>
<dbReference type="InterPro" id="IPR045087">
    <property type="entry name" value="Cu-oxidase_fam"/>
</dbReference>
<dbReference type="Proteomes" id="UP000663829">
    <property type="component" value="Unassembled WGS sequence"/>
</dbReference>
<dbReference type="PANTHER" id="PTHR11709:SF511">
    <property type="entry name" value="LACCASE"/>
    <property type="match status" value="1"/>
</dbReference>
<organism evidence="9 12">
    <name type="scientific">Didymodactylos carnosus</name>
    <dbReference type="NCBI Taxonomy" id="1234261"/>
    <lineage>
        <taxon>Eukaryota</taxon>
        <taxon>Metazoa</taxon>
        <taxon>Spiralia</taxon>
        <taxon>Gnathifera</taxon>
        <taxon>Rotifera</taxon>
        <taxon>Eurotatoria</taxon>
        <taxon>Bdelloidea</taxon>
        <taxon>Philodinida</taxon>
        <taxon>Philodinidae</taxon>
        <taxon>Didymodactylos</taxon>
    </lineage>
</organism>
<comment type="similarity">
    <text evidence="1">Belongs to the multicopper oxidase family.</text>
</comment>
<evidence type="ECO:0000256" key="2">
    <source>
        <dbReference type="ARBA" id="ARBA00022723"/>
    </source>
</evidence>
<accession>A0A814WTJ2</accession>
<dbReference type="SUPFAM" id="SSF49503">
    <property type="entry name" value="Cupredoxins"/>
    <property type="match status" value="3"/>
</dbReference>
<dbReference type="PROSITE" id="PS00079">
    <property type="entry name" value="MULTICOPPER_OXIDASE1"/>
    <property type="match status" value="2"/>
</dbReference>
<evidence type="ECO:0008006" key="13">
    <source>
        <dbReference type="Google" id="ProtNLM"/>
    </source>
</evidence>
<dbReference type="InterPro" id="IPR011706">
    <property type="entry name" value="Cu-oxidase_C"/>
</dbReference>
<feature type="domain" description="Plastocyanin-like" evidence="6">
    <location>
        <begin position="401"/>
        <end position="520"/>
    </location>
</feature>
<dbReference type="Pfam" id="PF07732">
    <property type="entry name" value="Cu-oxidase_3"/>
    <property type="match status" value="1"/>
</dbReference>
<evidence type="ECO:0000313" key="12">
    <source>
        <dbReference type="Proteomes" id="UP000663829"/>
    </source>
</evidence>
<dbReference type="EMBL" id="CAJNOK010011231">
    <property type="protein sequence ID" value="CAF1135389.1"/>
    <property type="molecule type" value="Genomic_DNA"/>
</dbReference>
<dbReference type="Proteomes" id="UP000682733">
    <property type="component" value="Unassembled WGS sequence"/>
</dbReference>
<evidence type="ECO:0000313" key="8">
    <source>
        <dbReference type="EMBL" id="CAF1135389.1"/>
    </source>
</evidence>
<dbReference type="InterPro" id="IPR008972">
    <property type="entry name" value="Cupredoxin"/>
</dbReference>
<keyword evidence="12" id="KW-1185">Reference proteome</keyword>
<dbReference type="OrthoDB" id="2121828at2759"/>
<feature type="chain" id="PRO_5036411062" description="Laccase" evidence="4">
    <location>
        <begin position="18"/>
        <end position="540"/>
    </location>
</feature>
<evidence type="ECO:0000259" key="5">
    <source>
        <dbReference type="Pfam" id="PF00394"/>
    </source>
</evidence>
<evidence type="ECO:0000256" key="4">
    <source>
        <dbReference type="SAM" id="SignalP"/>
    </source>
</evidence>
<dbReference type="Proteomes" id="UP000677228">
    <property type="component" value="Unassembled WGS sequence"/>
</dbReference>
<dbReference type="Gene3D" id="2.60.40.420">
    <property type="entry name" value="Cupredoxins - blue copper proteins"/>
    <property type="match status" value="3"/>
</dbReference>
<keyword evidence="3" id="KW-0560">Oxidoreductase</keyword>
<feature type="domain" description="Plastocyanin-like" evidence="5">
    <location>
        <begin position="166"/>
        <end position="319"/>
    </location>
</feature>
<keyword evidence="2" id="KW-0479">Metal-binding</keyword>
<dbReference type="PROSITE" id="PS00080">
    <property type="entry name" value="MULTICOPPER_OXIDASE2"/>
    <property type="match status" value="1"/>
</dbReference>
<feature type="signal peptide" evidence="4">
    <location>
        <begin position="1"/>
        <end position="17"/>
    </location>
</feature>
<evidence type="ECO:0000256" key="1">
    <source>
        <dbReference type="ARBA" id="ARBA00010609"/>
    </source>
</evidence>
<dbReference type="GO" id="GO:0005507">
    <property type="term" value="F:copper ion binding"/>
    <property type="evidence" value="ECO:0007669"/>
    <property type="project" value="InterPro"/>
</dbReference>
<keyword evidence="4" id="KW-0732">Signal</keyword>
<protein>
    <recommendedName>
        <fullName evidence="13">Laccase</fullName>
    </recommendedName>
</protein>